<organism evidence="2">
    <name type="scientific">viral metagenome</name>
    <dbReference type="NCBI Taxonomy" id="1070528"/>
    <lineage>
        <taxon>unclassified sequences</taxon>
        <taxon>metagenomes</taxon>
        <taxon>organismal metagenomes</taxon>
    </lineage>
</organism>
<dbReference type="CDD" id="cd06532">
    <property type="entry name" value="Glyco_transf_25"/>
    <property type="match status" value="1"/>
</dbReference>
<dbReference type="Pfam" id="PF01755">
    <property type="entry name" value="Glyco_transf_25"/>
    <property type="match status" value="1"/>
</dbReference>
<dbReference type="SUPFAM" id="SSF53448">
    <property type="entry name" value="Nucleotide-diphospho-sugar transferases"/>
    <property type="match status" value="1"/>
</dbReference>
<dbReference type="AlphaFoldDB" id="A0A6C0LS11"/>
<evidence type="ECO:0000313" key="2">
    <source>
        <dbReference type="EMBL" id="QHU32778.1"/>
    </source>
</evidence>
<reference evidence="2" key="1">
    <citation type="journal article" date="2020" name="Nature">
        <title>Giant virus diversity and host interactions through global metagenomics.</title>
        <authorList>
            <person name="Schulz F."/>
            <person name="Roux S."/>
            <person name="Paez-Espino D."/>
            <person name="Jungbluth S."/>
            <person name="Walsh D.A."/>
            <person name="Denef V.J."/>
            <person name="McMahon K.D."/>
            <person name="Konstantinidis K.T."/>
            <person name="Eloe-Fadrosh E.A."/>
            <person name="Kyrpides N.C."/>
            <person name="Woyke T."/>
        </authorList>
    </citation>
    <scope>NUCLEOTIDE SEQUENCE</scope>
    <source>
        <strain evidence="2">GVMAG-M-3300027969-2</strain>
    </source>
</reference>
<dbReference type="InterPro" id="IPR002654">
    <property type="entry name" value="Glyco_trans_25"/>
</dbReference>
<dbReference type="EMBL" id="MN740541">
    <property type="protein sequence ID" value="QHU32778.1"/>
    <property type="molecule type" value="Genomic_DNA"/>
</dbReference>
<name>A0A6C0LS11_9ZZZZ</name>
<dbReference type="InterPro" id="IPR029044">
    <property type="entry name" value="Nucleotide-diphossugar_trans"/>
</dbReference>
<evidence type="ECO:0000259" key="1">
    <source>
        <dbReference type="Pfam" id="PF01755"/>
    </source>
</evidence>
<accession>A0A6C0LS11</accession>
<feature type="domain" description="Glycosyl transferase family 25" evidence="1">
    <location>
        <begin position="44"/>
        <end position="121"/>
    </location>
</feature>
<proteinExistence type="predicted"/>
<protein>
    <recommendedName>
        <fullName evidence="1">Glycosyl transferase family 25 domain-containing protein</fullName>
    </recommendedName>
</protein>
<sequence>MELFTNTLFINLEHRTDRLESVNKELAKLGIRGERFNAIKTHVGSIGCTLSHIKCLEIAKERNYEYVFICEDDICFLQPEVLKNSIRQFYDNTTIDWDVLLIGGNNVPPYEKTTEYCIRVSNCQTTTGYITKKSYYDTLITNFRDSVKNLIREPANHREYALDIYWKRLQRTDRWYMLFPFTVVQLDGYSDIENRVVDYRGLMLDVDKPWLFRR</sequence>